<dbReference type="SUPFAM" id="SSF50998">
    <property type="entry name" value="Quinoprotein alcohol dehydrogenase-like"/>
    <property type="match status" value="1"/>
</dbReference>
<dbReference type="Pfam" id="PF13360">
    <property type="entry name" value="PQQ_2"/>
    <property type="match status" value="1"/>
</dbReference>
<dbReference type="Proteomes" id="UP000294558">
    <property type="component" value="Unassembled WGS sequence"/>
</dbReference>
<dbReference type="InterPro" id="IPR002372">
    <property type="entry name" value="PQQ_rpt_dom"/>
</dbReference>
<dbReference type="EMBL" id="SOAU01000001">
    <property type="protein sequence ID" value="TDT15199.1"/>
    <property type="molecule type" value="Genomic_DNA"/>
</dbReference>
<evidence type="ECO:0000313" key="4">
    <source>
        <dbReference type="Proteomes" id="UP000294558"/>
    </source>
</evidence>
<comment type="caution">
    <text evidence="3">The sequence shown here is derived from an EMBL/GenBank/DDBJ whole genome shotgun (WGS) entry which is preliminary data.</text>
</comment>
<dbReference type="Gene3D" id="2.130.10.10">
    <property type="entry name" value="YVTN repeat-like/Quinoprotein amine dehydrogenase"/>
    <property type="match status" value="1"/>
</dbReference>
<evidence type="ECO:0000259" key="2">
    <source>
        <dbReference type="Pfam" id="PF13360"/>
    </source>
</evidence>
<sequence>MAADERAADDAGGYWTLAPSIDTGPGAPEIPPGAEPRWTLDPTADRDAPIAWGRTAMARVVAAEIIVYDLADGDLKWRAPFVGSDPAIAFSDEAAVVVTTTGGTDVTIVGFDPADGTLLWRRRNDHAIAVPGPGAPVVFDGRRDAVVMRVLDPLTGDEVGHPAEAVTMSTATPYVVALVGDLFAVLDLRNGTRVGPAVPADGLEAIAPIGQHIVGVSDVNELVLFDADGEVADRRPFADLTAALRDGPDDEDGDSRGTTVDVVPELVGEVPGTSLGIVAGGTSVGFDVSSGRIEPVWEVDGRVRPPVETEIGPVAATRIVDAETGHVGHSLIDARNGSTIAMTDTGIVRAGTPVIGADGFVVATAFGEHGRSVSAFGFDGDERWHVSLPPAASFEVAPGTLLVLEPSGSISAFS</sequence>
<dbReference type="InterPro" id="IPR011047">
    <property type="entry name" value="Quinoprotein_ADH-like_sf"/>
</dbReference>
<keyword evidence="4" id="KW-1185">Reference proteome</keyword>
<feature type="region of interest" description="Disordered" evidence="1">
    <location>
        <begin position="1"/>
        <end position="44"/>
    </location>
</feature>
<name>A0A4R7HXL6_9ACTN</name>
<reference evidence="3 4" key="1">
    <citation type="submission" date="2019-03" db="EMBL/GenBank/DDBJ databases">
        <title>Sequencing the genomes of 1000 actinobacteria strains.</title>
        <authorList>
            <person name="Klenk H.-P."/>
        </authorList>
    </citation>
    <scope>NUCLEOTIDE SEQUENCE [LARGE SCALE GENOMIC DNA]</scope>
    <source>
        <strain evidence="3 4">DSM 18936</strain>
    </source>
</reference>
<dbReference type="AlphaFoldDB" id="A0A4R7HXL6"/>
<evidence type="ECO:0000256" key="1">
    <source>
        <dbReference type="SAM" id="MobiDB-lite"/>
    </source>
</evidence>
<evidence type="ECO:0000313" key="3">
    <source>
        <dbReference type="EMBL" id="TDT15199.1"/>
    </source>
</evidence>
<feature type="domain" description="Pyrrolo-quinoline quinone repeat" evidence="2">
    <location>
        <begin position="57"/>
        <end position="227"/>
    </location>
</feature>
<proteinExistence type="predicted"/>
<protein>
    <submittedName>
        <fullName evidence="3">Putative pyrroloquinoline-quinone binding quinoprotein</fullName>
    </submittedName>
</protein>
<organism evidence="3 4">
    <name type="scientific">Ilumatobacter fluminis</name>
    <dbReference type="NCBI Taxonomy" id="467091"/>
    <lineage>
        <taxon>Bacteria</taxon>
        <taxon>Bacillati</taxon>
        <taxon>Actinomycetota</taxon>
        <taxon>Acidimicrobiia</taxon>
        <taxon>Acidimicrobiales</taxon>
        <taxon>Ilumatobacteraceae</taxon>
        <taxon>Ilumatobacter</taxon>
    </lineage>
</organism>
<gene>
    <name evidence="3" type="ORF">BDK89_0763</name>
</gene>
<accession>A0A4R7HXL6</accession>
<dbReference type="InterPro" id="IPR015943">
    <property type="entry name" value="WD40/YVTN_repeat-like_dom_sf"/>
</dbReference>